<dbReference type="SUPFAM" id="SSF46565">
    <property type="entry name" value="Chaperone J-domain"/>
    <property type="match status" value="1"/>
</dbReference>
<dbReference type="PROSITE" id="PS50084">
    <property type="entry name" value="KH_TYPE_1"/>
    <property type="match status" value="1"/>
</dbReference>
<dbReference type="GO" id="GO:0003723">
    <property type="term" value="F:RNA binding"/>
    <property type="evidence" value="ECO:0007669"/>
    <property type="project" value="UniProtKB-UniRule"/>
</dbReference>
<proteinExistence type="predicted"/>
<dbReference type="InterPro" id="IPR004088">
    <property type="entry name" value="KH_dom_type_1"/>
</dbReference>
<dbReference type="SUPFAM" id="SSF54791">
    <property type="entry name" value="Eukaryotic type KH-domain (KH-domain type I)"/>
    <property type="match status" value="1"/>
</dbReference>
<sequence>MSSRWNEARERRYQYQRQESSRREVQIKVPKDACGLIVGKGGRNVKELQRHEGIRYIKVDFSTATVKIVGTEEGIAAAQRRIDQAVCIAVNSASYFPERTMTCLQTESGVVKVRFNHTASFKGEKKFGGVRLEQLDVHRDYYVIQSVGDSNNNDGDKTKDSAIVDVTEMDKEGIIPGYSSEIYTKFLEEVLRDNAEALAEASACTSIGVNFGKTFLSSIPDEAQDVSLCVEDISGLSYGKQGIRPEFVRHFHLSCRDLLLTAVLDDYVPMESGKVAVIHCISRQTKKRYTIKLKYRKDGEADNNVFAVIKETAEAKSLFEVLGVDDSSRTSTRDIETAFQWKRQAICNPQTKSHPQSGQAMELLNEARRILSDDNSRASYRALPASRMIPRNRFVYSDSKDKKAAFPEILEFRSKVRKLGLLTFLGIASRTEFRTTIEVEKDEAVELAVRKKLQEAWDGDTFNFQEGTDDWLIVETVRYKYNEKYSNGKFTLSIDKTKEEHFGKVMDGVNFSLKSDAVSDALDRLATFGDDPGTIDDLTLSLRSLQDEAEKLSNLLSEV</sequence>
<dbReference type="Gene3D" id="1.10.287.110">
    <property type="entry name" value="DnaJ domain"/>
    <property type="match status" value="1"/>
</dbReference>
<comment type="caution">
    <text evidence="3">The sequence shown here is derived from an EMBL/GenBank/DDBJ whole genome shotgun (WGS) entry which is preliminary data.</text>
</comment>
<dbReference type="Gene3D" id="3.30.1370.10">
    <property type="entry name" value="K Homology domain, type 1"/>
    <property type="match status" value="1"/>
</dbReference>
<keyword evidence="1" id="KW-0694">RNA-binding</keyword>
<dbReference type="PROSITE" id="PS50076">
    <property type="entry name" value="DNAJ_2"/>
    <property type="match status" value="1"/>
</dbReference>
<dbReference type="InterPro" id="IPR036869">
    <property type="entry name" value="J_dom_sf"/>
</dbReference>
<keyword evidence="4" id="KW-1185">Reference proteome</keyword>
<feature type="domain" description="J" evidence="2">
    <location>
        <begin position="317"/>
        <end position="384"/>
    </location>
</feature>
<dbReference type="SMART" id="SM00322">
    <property type="entry name" value="KH"/>
    <property type="match status" value="1"/>
</dbReference>
<dbReference type="EMBL" id="CAICTM010000503">
    <property type="protein sequence ID" value="CAB9511812.1"/>
    <property type="molecule type" value="Genomic_DNA"/>
</dbReference>
<evidence type="ECO:0000313" key="3">
    <source>
        <dbReference type="EMBL" id="CAB9511812.1"/>
    </source>
</evidence>
<dbReference type="Pfam" id="PF00013">
    <property type="entry name" value="KH_1"/>
    <property type="match status" value="1"/>
</dbReference>
<organism evidence="3 4">
    <name type="scientific">Seminavis robusta</name>
    <dbReference type="NCBI Taxonomy" id="568900"/>
    <lineage>
        <taxon>Eukaryota</taxon>
        <taxon>Sar</taxon>
        <taxon>Stramenopiles</taxon>
        <taxon>Ochrophyta</taxon>
        <taxon>Bacillariophyta</taxon>
        <taxon>Bacillariophyceae</taxon>
        <taxon>Bacillariophycidae</taxon>
        <taxon>Naviculales</taxon>
        <taxon>Naviculaceae</taxon>
        <taxon>Seminavis</taxon>
    </lineage>
</organism>
<dbReference type="AlphaFoldDB" id="A0A9N8HGD6"/>
<dbReference type="Proteomes" id="UP001153069">
    <property type="component" value="Unassembled WGS sequence"/>
</dbReference>
<accession>A0A9N8HGD6</accession>
<reference evidence="3" key="1">
    <citation type="submission" date="2020-06" db="EMBL/GenBank/DDBJ databases">
        <authorList>
            <consortium name="Plant Systems Biology data submission"/>
        </authorList>
    </citation>
    <scope>NUCLEOTIDE SEQUENCE</scope>
    <source>
        <strain evidence="3">D6</strain>
    </source>
</reference>
<evidence type="ECO:0000259" key="2">
    <source>
        <dbReference type="PROSITE" id="PS50076"/>
    </source>
</evidence>
<name>A0A9N8HGD6_9STRA</name>
<dbReference type="InterPro" id="IPR004087">
    <property type="entry name" value="KH_dom"/>
</dbReference>
<dbReference type="OrthoDB" id="752362at2759"/>
<dbReference type="InterPro" id="IPR001623">
    <property type="entry name" value="DnaJ_domain"/>
</dbReference>
<evidence type="ECO:0000313" key="4">
    <source>
        <dbReference type="Proteomes" id="UP001153069"/>
    </source>
</evidence>
<evidence type="ECO:0000256" key="1">
    <source>
        <dbReference type="PROSITE-ProRule" id="PRU00117"/>
    </source>
</evidence>
<protein>
    <recommendedName>
        <fullName evidence="2">J domain-containing protein</fullName>
    </recommendedName>
</protein>
<dbReference type="InterPro" id="IPR036612">
    <property type="entry name" value="KH_dom_type_1_sf"/>
</dbReference>
<gene>
    <name evidence="3" type="ORF">SEMRO_504_G156010.1</name>
</gene>